<evidence type="ECO:0000256" key="2">
    <source>
        <dbReference type="ARBA" id="ARBA00022741"/>
    </source>
</evidence>
<dbReference type="InterPro" id="IPR029048">
    <property type="entry name" value="HSP70_C_sf"/>
</dbReference>
<feature type="non-terminal residue" evidence="5">
    <location>
        <position position="1"/>
    </location>
</feature>
<dbReference type="OMA" id="GHEVEHA"/>
<dbReference type="InterPro" id="IPR029047">
    <property type="entry name" value="HSP70_peptide-bd_sf"/>
</dbReference>
<dbReference type="OrthoDB" id="5915127at2759"/>
<dbReference type="Gene3D" id="3.90.640.10">
    <property type="entry name" value="Actin, Chain A, domain 4"/>
    <property type="match status" value="1"/>
</dbReference>
<name>A0A0V1D064_TRIBR</name>
<dbReference type="Gene3D" id="2.60.34.10">
    <property type="entry name" value="Substrate Binding Domain Of DNAk, Chain A, domain 1"/>
    <property type="match status" value="1"/>
</dbReference>
<keyword evidence="3 4" id="KW-0067">ATP-binding</keyword>
<keyword evidence="2 4" id="KW-0547">Nucleotide-binding</keyword>
<dbReference type="Pfam" id="PF00012">
    <property type="entry name" value="HSP70"/>
    <property type="match status" value="1"/>
</dbReference>
<evidence type="ECO:0000256" key="4">
    <source>
        <dbReference type="RuleBase" id="RU003322"/>
    </source>
</evidence>
<reference evidence="5 6" key="1">
    <citation type="submission" date="2015-01" db="EMBL/GenBank/DDBJ databases">
        <title>Evolution of Trichinella species and genotypes.</title>
        <authorList>
            <person name="Korhonen P.K."/>
            <person name="Edoardo P."/>
            <person name="Giuseppe L.R."/>
            <person name="Gasser R.B."/>
        </authorList>
    </citation>
    <scope>NUCLEOTIDE SEQUENCE [LARGE SCALE GENOMIC DNA]</scope>
    <source>
        <strain evidence="5">ISS120</strain>
    </source>
</reference>
<dbReference type="Gene3D" id="1.20.1270.10">
    <property type="match status" value="1"/>
</dbReference>
<dbReference type="SUPFAM" id="SSF100920">
    <property type="entry name" value="Heat shock protein 70kD (HSP70), peptide-binding domain"/>
    <property type="match status" value="1"/>
</dbReference>
<gene>
    <name evidence="5" type="primary">HSPA8</name>
    <name evidence="5" type="ORF">T03_16333</name>
</gene>
<dbReference type="SUPFAM" id="SSF53067">
    <property type="entry name" value="Actin-like ATPase domain"/>
    <property type="match status" value="2"/>
</dbReference>
<evidence type="ECO:0000256" key="1">
    <source>
        <dbReference type="ARBA" id="ARBA00007381"/>
    </source>
</evidence>
<proteinExistence type="inferred from homology"/>
<comment type="similarity">
    <text evidence="1 4">Belongs to the heat shock protein 70 family.</text>
</comment>
<dbReference type="AlphaFoldDB" id="A0A0V1D064"/>
<dbReference type="InterPro" id="IPR043129">
    <property type="entry name" value="ATPase_NBD"/>
</dbReference>
<accession>A0A0V1D064</accession>
<dbReference type="PANTHER" id="PTHR19375">
    <property type="entry name" value="HEAT SHOCK PROTEIN 70KDA"/>
    <property type="match status" value="1"/>
</dbReference>
<dbReference type="GO" id="GO:0005524">
    <property type="term" value="F:ATP binding"/>
    <property type="evidence" value="ECO:0007669"/>
    <property type="project" value="UniProtKB-KW"/>
</dbReference>
<organism evidence="5 6">
    <name type="scientific">Trichinella britovi</name>
    <name type="common">Parasitic roundworm</name>
    <dbReference type="NCBI Taxonomy" id="45882"/>
    <lineage>
        <taxon>Eukaryota</taxon>
        <taxon>Metazoa</taxon>
        <taxon>Ecdysozoa</taxon>
        <taxon>Nematoda</taxon>
        <taxon>Enoplea</taxon>
        <taxon>Dorylaimia</taxon>
        <taxon>Trichinellida</taxon>
        <taxon>Trichinellidae</taxon>
        <taxon>Trichinella</taxon>
    </lineage>
</organism>
<evidence type="ECO:0000313" key="5">
    <source>
        <dbReference type="EMBL" id="KRY54864.1"/>
    </source>
</evidence>
<protein>
    <submittedName>
        <fullName evidence="5">Heat shock cognate 71 kDa protein</fullName>
    </submittedName>
</protein>
<comment type="caution">
    <text evidence="5">The sequence shown here is derived from an EMBL/GenBank/DDBJ whole genome shotgun (WGS) entry which is preliminary data.</text>
</comment>
<dbReference type="FunFam" id="3.30.30.30:FF:000005">
    <property type="entry name" value="Heat shock protein ssb1"/>
    <property type="match status" value="1"/>
</dbReference>
<keyword evidence="5" id="KW-0346">Stress response</keyword>
<dbReference type="PRINTS" id="PR00301">
    <property type="entry name" value="HEATSHOCK70"/>
</dbReference>
<evidence type="ECO:0000313" key="6">
    <source>
        <dbReference type="Proteomes" id="UP000054653"/>
    </source>
</evidence>
<dbReference type="STRING" id="45882.A0A0V1D064"/>
<dbReference type="Proteomes" id="UP000054653">
    <property type="component" value="Unassembled WGS sequence"/>
</dbReference>
<sequence length="669" mass="76362">LLVSTHTVIILESSALEQYFIMNNYAIGIDFGMLNCSVGCFYENDMHIFTNERGDQATPNFVSFTERVIYVGNDAKERLIINPYNTIYEFKRFLGRSYDEPYTQDCIKRLPYNVVDKNSTVRIEVNHQNRIITFTPEELSAMLFSKLRSIAKQHLLTSVTDAVITVPSYYNNAQCLAIRDAALLANLNPIQFIDTASAVAIAYGLDKTNDGERTFLIYDLGAVTFDVTILTVENGLFNIRAVGSNTHFGGEDFLNRLVDYYLNDFKKETGKDVRYNIRAISRLRRACEYVKCRLSSEEEARIELDTFHEAEHLYRTVTRKLFEKINEDLFLATLNTVKQTLKDAEMVKEDVDDVILVGGSTLIPKIQEIIQHFFNGKKPISFIDPMFVVTYGAALQAARLVEQRKKEEIAAEKEKLLELAPLSIGIETANGLMNVLIARNTPLPTSATCQFTTQVDYQACVLINIYEGERALVKNNKFLGKCVLENFILPEAGLLEIIVECCLNQKGELVIEAHQFGDHHVAKFSYKYNEEFIKEPDVAHIVQEAESFKEEDAKLRELINAKTNLENYITAMQSTVNSKITGKDLKTDDRNAMVEKCKEILDWMKSHDQAEEEDFVQKLKDLQTVCSPIFQRLINAAFNEDFENFFTNIKDFHYPKLVLKCASDSKNIH</sequence>
<keyword evidence="6" id="KW-1185">Reference proteome</keyword>
<dbReference type="Gene3D" id="3.30.30.30">
    <property type="match status" value="1"/>
</dbReference>
<dbReference type="EMBL" id="JYDI01000063">
    <property type="protein sequence ID" value="KRY54864.1"/>
    <property type="molecule type" value="Genomic_DNA"/>
</dbReference>
<dbReference type="FunFam" id="3.90.640.10:FF:000134">
    <property type="entry name" value="Heat shock cognate 71 kDa protein"/>
    <property type="match status" value="1"/>
</dbReference>
<dbReference type="SUPFAM" id="SSF100934">
    <property type="entry name" value="Heat shock protein 70kD (HSP70), C-terminal subdomain"/>
    <property type="match status" value="1"/>
</dbReference>
<evidence type="ECO:0000256" key="3">
    <source>
        <dbReference type="ARBA" id="ARBA00022840"/>
    </source>
</evidence>
<dbReference type="Gene3D" id="3.30.420.40">
    <property type="match status" value="2"/>
</dbReference>
<dbReference type="CDD" id="cd24028">
    <property type="entry name" value="ASKHA_NBD_HSP70_HSPA1-like"/>
    <property type="match status" value="1"/>
</dbReference>
<dbReference type="InterPro" id="IPR013126">
    <property type="entry name" value="Hsp_70_fam"/>
</dbReference>
<dbReference type="GO" id="GO:0140662">
    <property type="term" value="F:ATP-dependent protein folding chaperone"/>
    <property type="evidence" value="ECO:0007669"/>
    <property type="project" value="InterPro"/>
</dbReference>